<evidence type="ECO:0000256" key="1">
    <source>
        <dbReference type="SAM" id="MobiDB-lite"/>
    </source>
</evidence>
<keyword evidence="2" id="KW-1185">Reference proteome</keyword>
<dbReference type="WBParaSite" id="ACRNAN_scaffold10257.g10548.t1">
    <property type="protein sequence ID" value="ACRNAN_scaffold10257.g10548.t1"/>
    <property type="gene ID" value="ACRNAN_scaffold10257.g10548"/>
</dbReference>
<sequence length="78" mass="9102">MDDRHQQPYVHKNWEEVTPTCIMNGFRKPLNADADEDKEEEDSDNELSDFESLPGDILDALDHINFISDEEFEGFIDQ</sequence>
<dbReference type="AlphaFoldDB" id="A0A914CFS8"/>
<feature type="region of interest" description="Disordered" evidence="1">
    <location>
        <begin position="27"/>
        <end position="52"/>
    </location>
</feature>
<evidence type="ECO:0000313" key="3">
    <source>
        <dbReference type="WBParaSite" id="ACRNAN_scaffold10257.g10548.t1"/>
    </source>
</evidence>
<dbReference type="Proteomes" id="UP000887540">
    <property type="component" value="Unplaced"/>
</dbReference>
<protein>
    <submittedName>
        <fullName evidence="3">Uncharacterized protein</fullName>
    </submittedName>
</protein>
<evidence type="ECO:0000313" key="2">
    <source>
        <dbReference type="Proteomes" id="UP000887540"/>
    </source>
</evidence>
<reference evidence="3" key="1">
    <citation type="submission" date="2022-11" db="UniProtKB">
        <authorList>
            <consortium name="WormBaseParasite"/>
        </authorList>
    </citation>
    <scope>IDENTIFICATION</scope>
</reference>
<proteinExistence type="predicted"/>
<name>A0A914CFS8_9BILA</name>
<accession>A0A914CFS8</accession>
<feature type="compositionally biased region" description="Acidic residues" evidence="1">
    <location>
        <begin position="33"/>
        <end position="49"/>
    </location>
</feature>
<organism evidence="2 3">
    <name type="scientific">Acrobeloides nanus</name>
    <dbReference type="NCBI Taxonomy" id="290746"/>
    <lineage>
        <taxon>Eukaryota</taxon>
        <taxon>Metazoa</taxon>
        <taxon>Ecdysozoa</taxon>
        <taxon>Nematoda</taxon>
        <taxon>Chromadorea</taxon>
        <taxon>Rhabditida</taxon>
        <taxon>Tylenchina</taxon>
        <taxon>Cephalobomorpha</taxon>
        <taxon>Cephaloboidea</taxon>
        <taxon>Cephalobidae</taxon>
        <taxon>Acrobeloides</taxon>
    </lineage>
</organism>